<evidence type="ECO:0000256" key="4">
    <source>
        <dbReference type="ARBA" id="ARBA00022857"/>
    </source>
</evidence>
<dbReference type="InterPro" id="IPR011342">
    <property type="entry name" value="Shikimate_DH"/>
</dbReference>
<feature type="domain" description="SDH C-terminal" evidence="11">
    <location>
        <begin position="242"/>
        <end position="265"/>
    </location>
</feature>
<reference evidence="12" key="2">
    <citation type="journal article" date="2018" name="ISME J.">
        <title>A dynamic microbial community with high functional redundancy inhabits the cold, oxic subseafloor aquifer.</title>
        <authorList>
            <person name="Tully B.J."/>
            <person name="Wheat C.G."/>
            <person name="Glazer B.T."/>
            <person name="Huber J.A."/>
        </authorList>
    </citation>
    <scope>NUCLEOTIDE SEQUENCE</scope>
    <source>
        <strain evidence="12">NORP83</strain>
    </source>
</reference>
<comment type="subunit">
    <text evidence="8">Homodimer.</text>
</comment>
<feature type="binding site" evidence="8">
    <location>
        <position position="104"/>
    </location>
    <ligand>
        <name>shikimate</name>
        <dbReference type="ChEBI" id="CHEBI:36208"/>
    </ligand>
</feature>
<feature type="binding site" evidence="8">
    <location>
        <position position="89"/>
    </location>
    <ligand>
        <name>shikimate</name>
        <dbReference type="ChEBI" id="CHEBI:36208"/>
    </ligand>
</feature>
<dbReference type="SUPFAM" id="SSF51735">
    <property type="entry name" value="NAD(P)-binding Rossmann-fold domains"/>
    <property type="match status" value="1"/>
</dbReference>
<dbReference type="InterPro" id="IPR036291">
    <property type="entry name" value="NAD(P)-bd_dom_sf"/>
</dbReference>
<feature type="active site" description="Proton acceptor" evidence="8">
    <location>
        <position position="68"/>
    </location>
</feature>
<dbReference type="InterPro" id="IPR046346">
    <property type="entry name" value="Aminoacid_DH-like_N_sf"/>
</dbReference>
<keyword evidence="4 8" id="KW-0521">NADP</keyword>
<dbReference type="PANTHER" id="PTHR21089">
    <property type="entry name" value="SHIKIMATE DEHYDROGENASE"/>
    <property type="match status" value="1"/>
</dbReference>
<dbReference type="GO" id="GO:0009423">
    <property type="term" value="P:chorismate biosynthetic process"/>
    <property type="evidence" value="ECO:0007669"/>
    <property type="project" value="UniProtKB-UniRule"/>
</dbReference>
<dbReference type="InterPro" id="IPR013708">
    <property type="entry name" value="Shikimate_DH-bd_N"/>
</dbReference>
<evidence type="ECO:0000256" key="5">
    <source>
        <dbReference type="ARBA" id="ARBA00023002"/>
    </source>
</evidence>
<proteinExistence type="inferred from homology"/>
<dbReference type="InterPro" id="IPR022893">
    <property type="entry name" value="Shikimate_DH_fam"/>
</dbReference>
<dbReference type="GO" id="GO:0019632">
    <property type="term" value="P:shikimate metabolic process"/>
    <property type="evidence" value="ECO:0007669"/>
    <property type="project" value="InterPro"/>
</dbReference>
<reference key="1">
    <citation type="submission" date="2017-08" db="EMBL/GenBank/DDBJ databases">
        <title>A dynamic microbial community with high functional redundancy inhabits the cold, oxic subseafloor aquifer.</title>
        <authorList>
            <person name="Tully B.J."/>
            <person name="Wheat C.G."/>
            <person name="Glazer B.T."/>
            <person name="Huber J.A."/>
        </authorList>
    </citation>
    <scope>NUCLEOTIDE SEQUENCE [LARGE SCALE GENOMIC DNA]</scope>
</reference>
<dbReference type="Pfam" id="PF01488">
    <property type="entry name" value="Shikimate_DH"/>
    <property type="match status" value="1"/>
</dbReference>
<evidence type="ECO:0000256" key="3">
    <source>
        <dbReference type="ARBA" id="ARBA00022605"/>
    </source>
</evidence>
<feature type="domain" description="Shikimate dehydrogenase substrate binding N-terminal" evidence="10">
    <location>
        <begin position="9"/>
        <end position="91"/>
    </location>
</feature>
<evidence type="ECO:0000256" key="1">
    <source>
        <dbReference type="ARBA" id="ARBA00004871"/>
    </source>
</evidence>
<organism evidence="12">
    <name type="scientific">OCS116 cluster bacterium</name>
    <dbReference type="NCBI Taxonomy" id="2030921"/>
    <lineage>
        <taxon>Bacteria</taxon>
        <taxon>Pseudomonadati</taxon>
        <taxon>Pseudomonadota</taxon>
        <taxon>Alphaproteobacteria</taxon>
        <taxon>OCS116 cluster</taxon>
    </lineage>
</organism>
<keyword evidence="3 8" id="KW-0028">Amino-acid biosynthesis</keyword>
<evidence type="ECO:0000259" key="10">
    <source>
        <dbReference type="Pfam" id="PF08501"/>
    </source>
</evidence>
<dbReference type="PANTHER" id="PTHR21089:SF1">
    <property type="entry name" value="BIFUNCTIONAL 3-DEHYDROQUINATE DEHYDRATASE_SHIKIMATE DEHYDROGENASE, CHLOROPLASTIC"/>
    <property type="match status" value="1"/>
</dbReference>
<comment type="caution">
    <text evidence="8">Lacks conserved residue(s) required for the propagation of feature annotation.</text>
</comment>
<evidence type="ECO:0000256" key="7">
    <source>
        <dbReference type="ARBA" id="ARBA00049442"/>
    </source>
</evidence>
<dbReference type="SUPFAM" id="SSF53223">
    <property type="entry name" value="Aminoacid dehydrogenase-like, N-terminal domain"/>
    <property type="match status" value="1"/>
</dbReference>
<feature type="domain" description="Quinate/shikimate 5-dehydrogenase/glutamyl-tRNA reductase" evidence="9">
    <location>
        <begin position="121"/>
        <end position="194"/>
    </location>
</feature>
<dbReference type="NCBIfam" id="NF001312">
    <property type="entry name" value="PRK00258.1-4"/>
    <property type="match status" value="1"/>
</dbReference>
<dbReference type="Gene3D" id="3.40.50.10860">
    <property type="entry name" value="Leucine Dehydrogenase, chain A, domain 1"/>
    <property type="match status" value="1"/>
</dbReference>
<dbReference type="Pfam" id="PF08501">
    <property type="entry name" value="Shikimate_dh_N"/>
    <property type="match status" value="1"/>
</dbReference>
<dbReference type="GO" id="GO:0005829">
    <property type="term" value="C:cytosol"/>
    <property type="evidence" value="ECO:0007669"/>
    <property type="project" value="TreeGrafter"/>
</dbReference>
<comment type="pathway">
    <text evidence="1 8">Metabolic intermediate biosynthesis; chorismate biosynthesis; chorismate from D-erythrose 4-phosphate and phosphoenolpyruvate: step 4/7.</text>
</comment>
<comment type="caution">
    <text evidence="12">The sequence shown here is derived from an EMBL/GenBank/DDBJ whole genome shotgun (WGS) entry which is preliminary data.</text>
</comment>
<dbReference type="EC" id="1.1.1.25" evidence="2 8"/>
<dbReference type="InterPro" id="IPR041121">
    <property type="entry name" value="SDH_C"/>
</dbReference>
<keyword evidence="6 8" id="KW-0057">Aromatic amino acid biosynthesis</keyword>
<feature type="binding site" evidence="8">
    <location>
        <begin position="153"/>
        <end position="158"/>
    </location>
    <ligand>
        <name>NADP(+)</name>
        <dbReference type="ChEBI" id="CHEBI:58349"/>
    </ligand>
</feature>
<dbReference type="Pfam" id="PF18317">
    <property type="entry name" value="SDH_C"/>
    <property type="match status" value="1"/>
</dbReference>
<feature type="binding site" evidence="8">
    <location>
        <begin position="129"/>
        <end position="133"/>
    </location>
    <ligand>
        <name>NADP(+)</name>
        <dbReference type="ChEBI" id="CHEBI:58349"/>
    </ligand>
</feature>
<dbReference type="NCBIfam" id="TIGR00507">
    <property type="entry name" value="aroE"/>
    <property type="match status" value="1"/>
</dbReference>
<feature type="binding site" evidence="8">
    <location>
        <begin position="17"/>
        <end position="19"/>
    </location>
    <ligand>
        <name>shikimate</name>
        <dbReference type="ChEBI" id="CHEBI:36208"/>
    </ligand>
</feature>
<protein>
    <recommendedName>
        <fullName evidence="2 8">Shikimate dehydrogenase (NADP(+))</fullName>
        <shortName evidence="8">SDH</shortName>
        <ecNumber evidence="2 8">1.1.1.25</ecNumber>
    </recommendedName>
</protein>
<sequence length="276" mass="30600">MSETKKLYVIGWPIEHSRSPLIHNHWIKKHNLNAIYARKAIAPNDLAEFIHTLKRDECLGFNITIPHKEAVFEAVQRRDILANKLGASNTISWRDDGLYANNTDGYGFHRNLLDHSDWHKTDQPVIIYGAGGAARAILQAMHDAGAPHIYIYNRTQARAEKLLADLGIQATILTGLTELNECLQQAGLLINTTSLGMNGENDLDIDLSLMPKGAIVADIVYTPLQTGLLKQADDLGLVTVDGLGMLLHQAAKAFEIWFGILPQVDEELRDLVLADL</sequence>
<dbReference type="HAMAP" id="MF_00222">
    <property type="entry name" value="Shikimate_DH_AroE"/>
    <property type="match status" value="1"/>
</dbReference>
<comment type="function">
    <text evidence="8">Involved in the biosynthesis of the chorismate, which leads to the biosynthesis of aromatic amino acids. Catalyzes the reversible NADPH linked reduction of 3-dehydroshikimate (DHSA) to yield shikimate (SA).</text>
</comment>
<feature type="binding site" evidence="8">
    <location>
        <position position="221"/>
    </location>
    <ligand>
        <name>shikimate</name>
        <dbReference type="ChEBI" id="CHEBI:36208"/>
    </ligand>
</feature>
<name>A0A2A4YSZ1_9PROT</name>
<evidence type="ECO:0000259" key="9">
    <source>
        <dbReference type="Pfam" id="PF01488"/>
    </source>
</evidence>
<evidence type="ECO:0000256" key="2">
    <source>
        <dbReference type="ARBA" id="ARBA00012962"/>
    </source>
</evidence>
<dbReference type="EMBL" id="NVUS01000027">
    <property type="protein sequence ID" value="PCI97740.1"/>
    <property type="molecule type" value="Genomic_DNA"/>
</dbReference>
<evidence type="ECO:0000313" key="12">
    <source>
        <dbReference type="EMBL" id="PCI97740.1"/>
    </source>
</evidence>
<gene>
    <name evidence="8" type="primary">aroE</name>
    <name evidence="12" type="ORF">COB13_15190</name>
</gene>
<dbReference type="GO" id="GO:0004764">
    <property type="term" value="F:shikimate 3-dehydrogenase (NADP+) activity"/>
    <property type="evidence" value="ECO:0007669"/>
    <property type="project" value="UniProtKB-UniRule"/>
</dbReference>
<comment type="catalytic activity">
    <reaction evidence="7 8">
        <text>shikimate + NADP(+) = 3-dehydroshikimate + NADPH + H(+)</text>
        <dbReference type="Rhea" id="RHEA:17737"/>
        <dbReference type="ChEBI" id="CHEBI:15378"/>
        <dbReference type="ChEBI" id="CHEBI:16630"/>
        <dbReference type="ChEBI" id="CHEBI:36208"/>
        <dbReference type="ChEBI" id="CHEBI:57783"/>
        <dbReference type="ChEBI" id="CHEBI:58349"/>
        <dbReference type="EC" id="1.1.1.25"/>
    </reaction>
</comment>
<keyword evidence="5 8" id="KW-0560">Oxidoreductase</keyword>
<dbReference type="Gene3D" id="3.40.50.720">
    <property type="entry name" value="NAD(P)-binding Rossmann-like Domain"/>
    <property type="match status" value="1"/>
</dbReference>
<feature type="binding site" evidence="8">
    <location>
        <position position="64"/>
    </location>
    <ligand>
        <name>shikimate</name>
        <dbReference type="ChEBI" id="CHEBI:36208"/>
    </ligand>
</feature>
<feature type="binding site" evidence="8">
    <location>
        <position position="219"/>
    </location>
    <ligand>
        <name>NADP(+)</name>
        <dbReference type="ChEBI" id="CHEBI:58349"/>
    </ligand>
</feature>
<evidence type="ECO:0000256" key="6">
    <source>
        <dbReference type="ARBA" id="ARBA00023141"/>
    </source>
</evidence>
<dbReference type="CDD" id="cd01065">
    <property type="entry name" value="NAD_bind_Shikimate_DH"/>
    <property type="match status" value="1"/>
</dbReference>
<dbReference type="GO" id="GO:0050661">
    <property type="term" value="F:NADP binding"/>
    <property type="evidence" value="ECO:0007669"/>
    <property type="project" value="InterPro"/>
</dbReference>
<dbReference type="AlphaFoldDB" id="A0A2A4YSZ1"/>
<feature type="binding site" evidence="8">
    <location>
        <position position="242"/>
    </location>
    <ligand>
        <name>NADP(+)</name>
        <dbReference type="ChEBI" id="CHEBI:58349"/>
    </ligand>
</feature>
<comment type="similarity">
    <text evidence="8">Belongs to the shikimate dehydrogenase family.</text>
</comment>
<dbReference type="UniPathway" id="UPA00053">
    <property type="reaction ID" value="UER00087"/>
</dbReference>
<dbReference type="GO" id="GO:0009073">
    <property type="term" value="P:aromatic amino acid family biosynthetic process"/>
    <property type="evidence" value="ECO:0007669"/>
    <property type="project" value="UniProtKB-KW"/>
</dbReference>
<feature type="binding site" evidence="8">
    <location>
        <position position="249"/>
    </location>
    <ligand>
        <name>shikimate</name>
        <dbReference type="ChEBI" id="CHEBI:36208"/>
    </ligand>
</feature>
<dbReference type="InterPro" id="IPR006151">
    <property type="entry name" value="Shikm_DH/Glu-tRNA_Rdtase"/>
</dbReference>
<evidence type="ECO:0000256" key="8">
    <source>
        <dbReference type="HAMAP-Rule" id="MF_00222"/>
    </source>
</evidence>
<evidence type="ECO:0000259" key="11">
    <source>
        <dbReference type="Pfam" id="PF18317"/>
    </source>
</evidence>
<accession>A0A2A4YSZ1</accession>
<dbReference type="GO" id="GO:0008652">
    <property type="term" value="P:amino acid biosynthetic process"/>
    <property type="evidence" value="ECO:0007669"/>
    <property type="project" value="UniProtKB-KW"/>
</dbReference>